<gene>
    <name evidence="6" type="ORF">GPM918_LOCUS14027</name>
    <name evidence="7" type="ORF">SRO942_LOCUS14027</name>
</gene>
<dbReference type="EMBL" id="CAJNOQ010003317">
    <property type="protein sequence ID" value="CAF1006312.1"/>
    <property type="molecule type" value="Genomic_DNA"/>
</dbReference>
<dbReference type="OrthoDB" id="2919105at2759"/>
<evidence type="ECO:0000313" key="6">
    <source>
        <dbReference type="EMBL" id="CAF1006312.1"/>
    </source>
</evidence>
<dbReference type="InterPro" id="IPR030400">
    <property type="entry name" value="Sedolisin_dom"/>
</dbReference>
<feature type="binding site" evidence="4">
    <location>
        <position position="571"/>
    </location>
    <ligand>
        <name>Ca(2+)</name>
        <dbReference type="ChEBI" id="CHEBI:29108"/>
    </ligand>
</feature>
<dbReference type="GO" id="GO:0008240">
    <property type="term" value="F:tripeptidyl-peptidase activity"/>
    <property type="evidence" value="ECO:0007669"/>
    <property type="project" value="TreeGrafter"/>
</dbReference>
<dbReference type="PROSITE" id="PS00138">
    <property type="entry name" value="SUBTILASE_SER"/>
    <property type="match status" value="1"/>
</dbReference>
<dbReference type="InterPro" id="IPR050819">
    <property type="entry name" value="Tripeptidyl-peptidase_I"/>
</dbReference>
<keyword evidence="8" id="KW-1185">Reference proteome</keyword>
<feature type="active site" description="Charge relay system" evidence="4">
    <location>
        <position position="299"/>
    </location>
</feature>
<evidence type="ECO:0000256" key="4">
    <source>
        <dbReference type="PROSITE-ProRule" id="PRU01032"/>
    </source>
</evidence>
<dbReference type="Proteomes" id="UP000663829">
    <property type="component" value="Unassembled WGS sequence"/>
</dbReference>
<accession>A0A814H7D7</accession>
<feature type="active site" description="Charge relay system" evidence="4">
    <location>
        <position position="525"/>
    </location>
</feature>
<feature type="domain" description="Peptidase S53" evidence="5">
    <location>
        <begin position="226"/>
        <end position="615"/>
    </location>
</feature>
<dbReference type="EMBL" id="CAJOBC010003317">
    <property type="protein sequence ID" value="CAF3777575.1"/>
    <property type="molecule type" value="Genomic_DNA"/>
</dbReference>
<dbReference type="Gene3D" id="3.40.50.200">
    <property type="entry name" value="Peptidase S8/S53 domain"/>
    <property type="match status" value="1"/>
</dbReference>
<comment type="cofactor">
    <cofactor evidence="4">
        <name>Ca(2+)</name>
        <dbReference type="ChEBI" id="CHEBI:29108"/>
    </cofactor>
    <text evidence="4">Binds 1 Ca(2+) ion per subunit.</text>
</comment>
<evidence type="ECO:0000313" key="7">
    <source>
        <dbReference type="EMBL" id="CAF3777575.1"/>
    </source>
</evidence>
<dbReference type="GO" id="GO:0046872">
    <property type="term" value="F:metal ion binding"/>
    <property type="evidence" value="ECO:0007669"/>
    <property type="project" value="UniProtKB-UniRule"/>
</dbReference>
<dbReference type="GO" id="GO:0006508">
    <property type="term" value="P:proteolysis"/>
    <property type="evidence" value="ECO:0007669"/>
    <property type="project" value="UniProtKB-KW"/>
</dbReference>
<dbReference type="InterPro" id="IPR036852">
    <property type="entry name" value="Peptidase_S8/S53_dom_sf"/>
</dbReference>
<dbReference type="Proteomes" id="UP000681722">
    <property type="component" value="Unassembled WGS sequence"/>
</dbReference>
<proteinExistence type="predicted"/>
<organism evidence="6 8">
    <name type="scientific">Didymodactylos carnosus</name>
    <dbReference type="NCBI Taxonomy" id="1234261"/>
    <lineage>
        <taxon>Eukaryota</taxon>
        <taxon>Metazoa</taxon>
        <taxon>Spiralia</taxon>
        <taxon>Gnathifera</taxon>
        <taxon>Rotifera</taxon>
        <taxon>Eurotatoria</taxon>
        <taxon>Bdelloidea</taxon>
        <taxon>Philodinida</taxon>
        <taxon>Philodinidae</taxon>
        <taxon>Didymodactylos</taxon>
    </lineage>
</organism>
<dbReference type="PANTHER" id="PTHR14218">
    <property type="entry name" value="PROTEASE S8 TRIPEPTIDYL PEPTIDASE I CLN2"/>
    <property type="match status" value="1"/>
</dbReference>
<feature type="binding site" evidence="4">
    <location>
        <position position="595"/>
    </location>
    <ligand>
        <name>Ca(2+)</name>
        <dbReference type="ChEBI" id="CHEBI:29108"/>
    </ligand>
</feature>
<keyword evidence="4" id="KW-0106">Calcium</keyword>
<keyword evidence="2 4" id="KW-0378">Hydrolase</keyword>
<dbReference type="GO" id="GO:0004252">
    <property type="term" value="F:serine-type endopeptidase activity"/>
    <property type="evidence" value="ECO:0007669"/>
    <property type="project" value="UniProtKB-UniRule"/>
</dbReference>
<dbReference type="CDD" id="cd04056">
    <property type="entry name" value="Peptidases_S53"/>
    <property type="match status" value="1"/>
</dbReference>
<feature type="active site" description="Charge relay system" evidence="4">
    <location>
        <position position="303"/>
    </location>
</feature>
<dbReference type="SUPFAM" id="SSF52743">
    <property type="entry name" value="Subtilisin-like"/>
    <property type="match status" value="1"/>
</dbReference>
<evidence type="ECO:0000256" key="1">
    <source>
        <dbReference type="ARBA" id="ARBA00022670"/>
    </source>
</evidence>
<name>A0A814H7D7_9BILA</name>
<keyword evidence="1 4" id="KW-0645">Protease</keyword>
<evidence type="ECO:0000259" key="5">
    <source>
        <dbReference type="PROSITE" id="PS51695"/>
    </source>
</evidence>
<evidence type="ECO:0000313" key="8">
    <source>
        <dbReference type="Proteomes" id="UP000663829"/>
    </source>
</evidence>
<sequence length="618" mass="68843">MKGTSVVVDVPHEYWKLLADAKSRRTQNIPLIFVIKHNDRQVSHLERKFQQTTLDTYQHRISGQLTLKTKQFQIPSIVSDHIEHIEGLSKFPVLLNTAVPKHPLANKAQSNAPIIISLTPNEKNIEFFIELKCSNGKIAYAIICPEFEGYKVTLRTLGSTTSQTVSLANANCRFYTLQYIVFCRFVLTFNIRKYQQNKISIQSKFVENGQTSYSASVSKEFEEVSKVTPSLLSSLYNVNTSTLKQKRHAKSRQAVVGFSNYYNLKSFTAFAQSFGKNFNLKIGKVYGTDYKNKSYHENETSLDMEYMAAMGAGIVTDYISGSTYDYDFTQFFATLAMLESNKRNVVPLVYSISYATDERAHGAKGVRMIDINFMKMGVSGKTVFAASGDNGVWAQSGACPKRFGPVYASSSPYITSVGGTQLIHGVNGSCRYISQESGICLEEIVAYKNALTNCLITSGGGFSEYHSTPTWQKPFVQNYLTSAGKRLPPSTYFNKSNRAYPDISLLAHGYRYKQSNTDYVVDGTSASSPAIAGLFSLINDQRLKLGMKPLGFLNPLLYRLAKTNPGVFYDIVTGKNNCNRQSCCQYGFEAQKGYDPVTGLGSINHELMMKLLTKNASG</sequence>
<evidence type="ECO:0000256" key="3">
    <source>
        <dbReference type="ARBA" id="ARBA00022825"/>
    </source>
</evidence>
<dbReference type="PROSITE" id="PS51695">
    <property type="entry name" value="SEDOLISIN"/>
    <property type="match status" value="1"/>
</dbReference>
<reference evidence="6" key="1">
    <citation type="submission" date="2021-02" db="EMBL/GenBank/DDBJ databases">
        <authorList>
            <person name="Nowell W R."/>
        </authorList>
    </citation>
    <scope>NUCLEOTIDE SEQUENCE</scope>
</reference>
<dbReference type="InterPro" id="IPR023828">
    <property type="entry name" value="Peptidase_S8_Ser-AS"/>
</dbReference>
<evidence type="ECO:0000256" key="2">
    <source>
        <dbReference type="ARBA" id="ARBA00022801"/>
    </source>
</evidence>
<protein>
    <recommendedName>
        <fullName evidence="5">Peptidase S53 domain-containing protein</fullName>
    </recommendedName>
</protein>
<keyword evidence="3 4" id="KW-0720">Serine protease</keyword>
<comment type="caution">
    <text evidence="6">The sequence shown here is derived from an EMBL/GenBank/DDBJ whole genome shotgun (WGS) entry which is preliminary data.</text>
</comment>
<keyword evidence="4" id="KW-0479">Metal-binding</keyword>
<dbReference type="AlphaFoldDB" id="A0A814H7D7"/>
<dbReference type="PANTHER" id="PTHR14218:SF15">
    <property type="entry name" value="TRIPEPTIDYL-PEPTIDASE 1"/>
    <property type="match status" value="1"/>
</dbReference>
<feature type="binding site" evidence="4">
    <location>
        <position position="593"/>
    </location>
    <ligand>
        <name>Ca(2+)</name>
        <dbReference type="ChEBI" id="CHEBI:29108"/>
    </ligand>
</feature>
<feature type="binding site" evidence="4">
    <location>
        <position position="570"/>
    </location>
    <ligand>
        <name>Ca(2+)</name>
        <dbReference type="ChEBI" id="CHEBI:29108"/>
    </ligand>
</feature>